<organism evidence="1 2">
    <name type="scientific">Paramecium sonneborni</name>
    <dbReference type="NCBI Taxonomy" id="65129"/>
    <lineage>
        <taxon>Eukaryota</taxon>
        <taxon>Sar</taxon>
        <taxon>Alveolata</taxon>
        <taxon>Ciliophora</taxon>
        <taxon>Intramacronucleata</taxon>
        <taxon>Oligohymenophorea</taxon>
        <taxon>Peniculida</taxon>
        <taxon>Parameciidae</taxon>
        <taxon>Paramecium</taxon>
    </lineage>
</organism>
<name>A0A8S1RMS0_9CILI</name>
<proteinExistence type="predicted"/>
<reference evidence="1" key="1">
    <citation type="submission" date="2021-01" db="EMBL/GenBank/DDBJ databases">
        <authorList>
            <consortium name="Genoscope - CEA"/>
            <person name="William W."/>
        </authorList>
    </citation>
    <scope>NUCLEOTIDE SEQUENCE</scope>
</reference>
<keyword evidence="2" id="KW-1185">Reference proteome</keyword>
<dbReference type="EMBL" id="CAJJDN010000252">
    <property type="protein sequence ID" value="CAD8129941.1"/>
    <property type="molecule type" value="Genomic_DNA"/>
</dbReference>
<evidence type="ECO:0000313" key="2">
    <source>
        <dbReference type="Proteomes" id="UP000692954"/>
    </source>
</evidence>
<comment type="caution">
    <text evidence="1">The sequence shown here is derived from an EMBL/GenBank/DDBJ whole genome shotgun (WGS) entry which is preliminary data.</text>
</comment>
<evidence type="ECO:0000313" key="1">
    <source>
        <dbReference type="EMBL" id="CAD8129941.1"/>
    </source>
</evidence>
<gene>
    <name evidence="1" type="ORF">PSON_ATCC_30995.1.T2520012</name>
</gene>
<sequence length="220" mass="26396">MNSSNLSCQQSTKFEEQIIEKELLYSTYKNRALRKLKFISSSPQIKKSSIYTMEKFQEQQNALVLERNQKYLIIWIKSTIFHGKVSLMKTKIKLVNGLFFGRKNFLSMREDTIKKGKSMDYGKINSQTIRVEIFDFGEYYKELRIGRWNYLNFAKMICCGFYNKKGQKQLNGLSQMKDFMILKNHSSWRIQYVHKGRQMGYYVFSFEQKGIQIHWWWIIS</sequence>
<dbReference type="AlphaFoldDB" id="A0A8S1RMS0"/>
<accession>A0A8S1RMS0</accession>
<protein>
    <submittedName>
        <fullName evidence="1">Uncharacterized protein</fullName>
    </submittedName>
</protein>
<dbReference type="Proteomes" id="UP000692954">
    <property type="component" value="Unassembled WGS sequence"/>
</dbReference>